<evidence type="ECO:0000313" key="2">
    <source>
        <dbReference type="Proteomes" id="UP000828390"/>
    </source>
</evidence>
<name>A0A9D4DXD0_DREPO</name>
<dbReference type="Proteomes" id="UP000828390">
    <property type="component" value="Unassembled WGS sequence"/>
</dbReference>
<protein>
    <submittedName>
        <fullName evidence="1">Uncharacterized protein</fullName>
    </submittedName>
</protein>
<accession>A0A9D4DXD0</accession>
<keyword evidence="2" id="KW-1185">Reference proteome</keyword>
<dbReference type="EMBL" id="JAIWYP010000010">
    <property type="protein sequence ID" value="KAH3755794.1"/>
    <property type="molecule type" value="Genomic_DNA"/>
</dbReference>
<reference evidence="1" key="2">
    <citation type="submission" date="2020-11" db="EMBL/GenBank/DDBJ databases">
        <authorList>
            <person name="McCartney M.A."/>
            <person name="Auch B."/>
            <person name="Kono T."/>
            <person name="Mallez S."/>
            <person name="Becker A."/>
            <person name="Gohl D.M."/>
            <person name="Silverstein K.A.T."/>
            <person name="Koren S."/>
            <person name="Bechman K.B."/>
            <person name="Herman A."/>
            <person name="Abrahante J.E."/>
            <person name="Garbe J."/>
        </authorList>
    </citation>
    <scope>NUCLEOTIDE SEQUENCE</scope>
    <source>
        <strain evidence="1">Duluth1</strain>
        <tissue evidence="1">Whole animal</tissue>
    </source>
</reference>
<sequence>MLFNSLLSLPSLRLPWQFLVVSQRMTLQLKVCTTVLHPAQNPACLLPASPRAYGSFGRG</sequence>
<gene>
    <name evidence="1" type="ORF">DPMN_190493</name>
</gene>
<proteinExistence type="predicted"/>
<comment type="caution">
    <text evidence="1">The sequence shown here is derived from an EMBL/GenBank/DDBJ whole genome shotgun (WGS) entry which is preliminary data.</text>
</comment>
<organism evidence="1 2">
    <name type="scientific">Dreissena polymorpha</name>
    <name type="common">Zebra mussel</name>
    <name type="synonym">Mytilus polymorpha</name>
    <dbReference type="NCBI Taxonomy" id="45954"/>
    <lineage>
        <taxon>Eukaryota</taxon>
        <taxon>Metazoa</taxon>
        <taxon>Spiralia</taxon>
        <taxon>Lophotrochozoa</taxon>
        <taxon>Mollusca</taxon>
        <taxon>Bivalvia</taxon>
        <taxon>Autobranchia</taxon>
        <taxon>Heteroconchia</taxon>
        <taxon>Euheterodonta</taxon>
        <taxon>Imparidentia</taxon>
        <taxon>Neoheterodontei</taxon>
        <taxon>Myida</taxon>
        <taxon>Dreissenoidea</taxon>
        <taxon>Dreissenidae</taxon>
        <taxon>Dreissena</taxon>
    </lineage>
</organism>
<evidence type="ECO:0000313" key="1">
    <source>
        <dbReference type="EMBL" id="KAH3755794.1"/>
    </source>
</evidence>
<dbReference type="AlphaFoldDB" id="A0A9D4DXD0"/>
<reference evidence="1" key="1">
    <citation type="journal article" date="2019" name="bioRxiv">
        <title>The Genome of the Zebra Mussel, Dreissena polymorpha: A Resource for Invasive Species Research.</title>
        <authorList>
            <person name="McCartney M.A."/>
            <person name="Auch B."/>
            <person name="Kono T."/>
            <person name="Mallez S."/>
            <person name="Zhang Y."/>
            <person name="Obille A."/>
            <person name="Becker A."/>
            <person name="Abrahante J.E."/>
            <person name="Garbe J."/>
            <person name="Badalamenti J.P."/>
            <person name="Herman A."/>
            <person name="Mangelson H."/>
            <person name="Liachko I."/>
            <person name="Sullivan S."/>
            <person name="Sone E.D."/>
            <person name="Koren S."/>
            <person name="Silverstein K.A.T."/>
            <person name="Beckman K.B."/>
            <person name="Gohl D.M."/>
        </authorList>
    </citation>
    <scope>NUCLEOTIDE SEQUENCE</scope>
    <source>
        <strain evidence="1">Duluth1</strain>
        <tissue evidence="1">Whole animal</tissue>
    </source>
</reference>